<keyword evidence="6" id="KW-1185">Reference proteome</keyword>
<evidence type="ECO:0000256" key="3">
    <source>
        <dbReference type="SAM" id="SignalP"/>
    </source>
</evidence>
<feature type="domain" description="SH3b" evidence="4">
    <location>
        <begin position="24"/>
        <end position="85"/>
    </location>
</feature>
<dbReference type="CDD" id="cd02696">
    <property type="entry name" value="MurNAc-LAA"/>
    <property type="match status" value="1"/>
</dbReference>
<dbReference type="EC" id="3.5.1.28" evidence="5"/>
<proteinExistence type="predicted"/>
<dbReference type="Pfam" id="PF08239">
    <property type="entry name" value="SH3_3"/>
    <property type="match status" value="4"/>
</dbReference>
<evidence type="ECO:0000313" key="6">
    <source>
        <dbReference type="Proteomes" id="UP001596410"/>
    </source>
</evidence>
<dbReference type="PIRSF" id="PIRSF037846">
    <property type="entry name" value="Autolysin_YrvJ_prd"/>
    <property type="match status" value="1"/>
</dbReference>
<dbReference type="Gene3D" id="3.40.630.40">
    <property type="entry name" value="Zn-dependent exopeptidases"/>
    <property type="match status" value="1"/>
</dbReference>
<protein>
    <submittedName>
        <fullName evidence="5">N-acetylmuramoyl-L-alanine amidase</fullName>
        <ecNumber evidence="5">3.5.1.28</ecNumber>
    </submittedName>
</protein>
<evidence type="ECO:0000259" key="4">
    <source>
        <dbReference type="PROSITE" id="PS51781"/>
    </source>
</evidence>
<dbReference type="Proteomes" id="UP001596410">
    <property type="component" value="Unassembled WGS sequence"/>
</dbReference>
<organism evidence="5 6">
    <name type="scientific">Halobacillus seohaensis</name>
    <dbReference type="NCBI Taxonomy" id="447421"/>
    <lineage>
        <taxon>Bacteria</taxon>
        <taxon>Bacillati</taxon>
        <taxon>Bacillota</taxon>
        <taxon>Bacilli</taxon>
        <taxon>Bacillales</taxon>
        <taxon>Bacillaceae</taxon>
        <taxon>Halobacillus</taxon>
    </lineage>
</organism>
<dbReference type="Gene3D" id="2.30.30.40">
    <property type="entry name" value="SH3 Domains"/>
    <property type="match status" value="4"/>
</dbReference>
<keyword evidence="2" id="KW-0961">Cell wall biogenesis/degradation</keyword>
<evidence type="ECO:0000313" key="5">
    <source>
        <dbReference type="EMBL" id="MFC7060739.1"/>
    </source>
</evidence>
<reference evidence="6" key="1">
    <citation type="journal article" date="2019" name="Int. J. Syst. Evol. Microbiol.">
        <title>The Global Catalogue of Microorganisms (GCM) 10K type strain sequencing project: providing services to taxonomists for standard genome sequencing and annotation.</title>
        <authorList>
            <consortium name="The Broad Institute Genomics Platform"/>
            <consortium name="The Broad Institute Genome Sequencing Center for Infectious Disease"/>
            <person name="Wu L."/>
            <person name="Ma J."/>
        </authorList>
    </citation>
    <scope>NUCLEOTIDE SEQUENCE [LARGE SCALE GENOMIC DNA]</scope>
    <source>
        <strain evidence="6">CGMCC 4.1621</strain>
    </source>
</reference>
<dbReference type="Pfam" id="PF01520">
    <property type="entry name" value="Amidase_3"/>
    <property type="match status" value="1"/>
</dbReference>
<evidence type="ECO:0000256" key="1">
    <source>
        <dbReference type="ARBA" id="ARBA00022801"/>
    </source>
</evidence>
<keyword evidence="1 5" id="KW-0378">Hydrolase</keyword>
<dbReference type="InterPro" id="IPR003646">
    <property type="entry name" value="SH3-like_bac-type"/>
</dbReference>
<dbReference type="InterPro" id="IPR017293">
    <property type="entry name" value="N-acetylmuramoyl-L-ala_amidase"/>
</dbReference>
<dbReference type="GO" id="GO:0008745">
    <property type="term" value="F:N-acetylmuramoyl-L-alanine amidase activity"/>
    <property type="evidence" value="ECO:0007669"/>
    <property type="project" value="UniProtKB-EC"/>
</dbReference>
<feature type="signal peptide" evidence="3">
    <location>
        <begin position="1"/>
        <end position="24"/>
    </location>
</feature>
<feature type="domain" description="SH3b" evidence="4">
    <location>
        <begin position="238"/>
        <end position="300"/>
    </location>
</feature>
<comment type="caution">
    <text evidence="5">The sequence shown here is derived from an EMBL/GenBank/DDBJ whole genome shotgun (WGS) entry which is preliminary data.</text>
</comment>
<gene>
    <name evidence="5" type="ORF">ACFQIC_02490</name>
</gene>
<dbReference type="PROSITE" id="PS51781">
    <property type="entry name" value="SH3B"/>
    <property type="match status" value="4"/>
</dbReference>
<dbReference type="InterPro" id="IPR050695">
    <property type="entry name" value="N-acetylmuramoyl_amidase_3"/>
</dbReference>
<keyword evidence="3" id="KW-0732">Signal</keyword>
<sequence>MKGWLSLLFILAGLIWIIPATAHADSASVQVDNLHVRAGPSLSDSIVGKVHNNETYPVIDQKGDWVKIKWNNKTGWVANWLVKIKQKESLVSKVDYLRIRSKAGLNGTVQGYLMKSEKVTKVDQKGDWVKIERPKASGWVHKDYLSTYVTEDPKKDSNDTSDSQKSLGKVKVATLILNVRSKATTNSSILKQLRQGSSFEYLEKKQGWYKIKLNSSKTGWVAGWLVSKENSSVSKPSSQSEIVLQYNATNLRSGPSTNHKVLGRANKGDQFNVISKKGEWYEISYNSKTAYVAGWIVEEGKSSKHTPTPVSSGSFKGKTIVVDAGHGGFDPGAIGRSGTYEKTLTLQTAQKLKSTLEKNGANVVMTRSNDSYLSLSARTSLSNSSKGDVFISLHYNSSPPSIKASGMNTYFHSSNTRSLASNIQSAATQATGQRDRGIKKGNFHVIRNNNKPSVLIELGFISNLNEEKIVKEASYQKKVSHGITNGLVQYFK</sequence>
<dbReference type="RefSeq" id="WP_204706953.1">
    <property type="nucleotide sequence ID" value="NZ_JBHSZV010000004.1"/>
</dbReference>
<dbReference type="PANTHER" id="PTHR30404:SF0">
    <property type="entry name" value="N-ACETYLMURAMOYL-L-ALANINE AMIDASE AMIC"/>
    <property type="match status" value="1"/>
</dbReference>
<dbReference type="EMBL" id="JBHSZV010000004">
    <property type="protein sequence ID" value="MFC7060739.1"/>
    <property type="molecule type" value="Genomic_DNA"/>
</dbReference>
<feature type="chain" id="PRO_5047540693" evidence="3">
    <location>
        <begin position="25"/>
        <end position="492"/>
    </location>
</feature>
<dbReference type="SMART" id="SM00287">
    <property type="entry name" value="SH3b"/>
    <property type="match status" value="4"/>
</dbReference>
<dbReference type="SMART" id="SM00646">
    <property type="entry name" value="Ami_3"/>
    <property type="match status" value="1"/>
</dbReference>
<feature type="domain" description="SH3b" evidence="4">
    <location>
        <begin position="87"/>
        <end position="149"/>
    </location>
</feature>
<evidence type="ECO:0000256" key="2">
    <source>
        <dbReference type="ARBA" id="ARBA00023316"/>
    </source>
</evidence>
<dbReference type="SUPFAM" id="SSF53187">
    <property type="entry name" value="Zn-dependent exopeptidases"/>
    <property type="match status" value="1"/>
</dbReference>
<accession>A0ABW2EK06</accession>
<dbReference type="PANTHER" id="PTHR30404">
    <property type="entry name" value="N-ACETYLMURAMOYL-L-ALANINE AMIDASE"/>
    <property type="match status" value="1"/>
</dbReference>
<dbReference type="InterPro" id="IPR002508">
    <property type="entry name" value="MurNAc-LAA_cat"/>
</dbReference>
<name>A0ABW2EK06_9BACI</name>
<feature type="domain" description="SH3b" evidence="4">
    <location>
        <begin position="165"/>
        <end position="229"/>
    </location>
</feature>